<dbReference type="AlphaFoldDB" id="A0A316I2G9"/>
<organism evidence="1 2">
    <name type="scientific">Lentzea atacamensis</name>
    <dbReference type="NCBI Taxonomy" id="531938"/>
    <lineage>
        <taxon>Bacteria</taxon>
        <taxon>Bacillati</taxon>
        <taxon>Actinomycetota</taxon>
        <taxon>Actinomycetes</taxon>
        <taxon>Pseudonocardiales</taxon>
        <taxon>Pseudonocardiaceae</taxon>
        <taxon>Lentzea</taxon>
    </lineage>
</organism>
<name>A0A316I2G9_9PSEU</name>
<dbReference type="RefSeq" id="WP_109638878.1">
    <property type="nucleotide sequence ID" value="NZ_QGHB01000008.1"/>
</dbReference>
<dbReference type="Proteomes" id="UP000246005">
    <property type="component" value="Unassembled WGS sequence"/>
</dbReference>
<sequence length="139" mass="15201">MTTHPALRAALLDEELRVALARLGERVVGIERVGSMIRLPMASPDGGRVFLQLDGTGFDAEPFGLSVTEEDGAAAALERWPSGLAHSVHPVLGRPFACIRGCAEYYVHPSHLQEQWDTVRNTLRLAELLDHALRKAGRP</sequence>
<comment type="caution">
    <text evidence="1">The sequence shown here is derived from an EMBL/GenBank/DDBJ whole genome shotgun (WGS) entry which is preliminary data.</text>
</comment>
<gene>
    <name evidence="1" type="ORF">C8D88_108210</name>
</gene>
<protein>
    <submittedName>
        <fullName evidence="1">Uncharacterized protein</fullName>
    </submittedName>
</protein>
<evidence type="ECO:0000313" key="2">
    <source>
        <dbReference type="Proteomes" id="UP000246005"/>
    </source>
</evidence>
<reference evidence="1 2" key="1">
    <citation type="submission" date="2018-05" db="EMBL/GenBank/DDBJ databases">
        <title>Genomic Encyclopedia of Type Strains, Phase IV (KMG-IV): sequencing the most valuable type-strain genomes for metagenomic binning, comparative biology and taxonomic classification.</title>
        <authorList>
            <person name="Goeker M."/>
        </authorList>
    </citation>
    <scope>NUCLEOTIDE SEQUENCE [LARGE SCALE GENOMIC DNA]</scope>
    <source>
        <strain evidence="1 2">DSM 45480</strain>
    </source>
</reference>
<proteinExistence type="predicted"/>
<accession>A0A316I2G9</accession>
<dbReference type="EMBL" id="QGHB01000008">
    <property type="protein sequence ID" value="PWK84595.1"/>
    <property type="molecule type" value="Genomic_DNA"/>
</dbReference>
<evidence type="ECO:0000313" key="1">
    <source>
        <dbReference type="EMBL" id="PWK84595.1"/>
    </source>
</evidence>